<dbReference type="eggNOG" id="COG2739">
    <property type="taxonomic scope" value="Bacteria"/>
</dbReference>
<proteinExistence type="inferred from homology"/>
<gene>
    <name evidence="4" type="ORF">BMR96_02745</name>
</gene>
<accession>A0A1X0VEZ0</accession>
<dbReference type="RefSeq" id="WP_004910500.1">
    <property type="nucleotide sequence ID" value="NZ_MPLS01000006.1"/>
</dbReference>
<keyword evidence="4" id="KW-0238">DNA-binding</keyword>
<dbReference type="NCBIfam" id="NF045758">
    <property type="entry name" value="YlxM"/>
    <property type="match status" value="1"/>
</dbReference>
<dbReference type="InterPro" id="IPR013324">
    <property type="entry name" value="RNA_pol_sigma_r3/r4-like"/>
</dbReference>
<evidence type="ECO:0000256" key="3">
    <source>
        <dbReference type="HAMAP-Rule" id="MF_00245"/>
    </source>
</evidence>
<evidence type="ECO:0000256" key="2">
    <source>
        <dbReference type="ARBA" id="ARBA00024764"/>
    </source>
</evidence>
<dbReference type="InterPro" id="IPR054831">
    <property type="entry name" value="UPF0122_fam_protein"/>
</dbReference>
<evidence type="ECO:0000256" key="1">
    <source>
        <dbReference type="ARBA" id="ARBA00008720"/>
    </source>
</evidence>
<comment type="similarity">
    <text evidence="1 3">Belongs to the UPF0122 family.</text>
</comment>
<evidence type="ECO:0000313" key="4">
    <source>
        <dbReference type="EMBL" id="ORI98278.1"/>
    </source>
</evidence>
<sequence>MDLTKKNHINALFGFYDQLLTEKQQQYLQYYFEDDFSIVEIANAEAVSRQAVSDNINRAIELLEKYESILHLQANFESRQVIENEVQQYINTHYQSDDVLKLLVQKLLNTEMDN</sequence>
<protein>
    <recommendedName>
        <fullName evidence="3">UPF0122 protein BMR96_02745</fullName>
    </recommendedName>
</protein>
<dbReference type="InterPro" id="IPR036388">
    <property type="entry name" value="WH-like_DNA-bd_sf"/>
</dbReference>
<comment type="caution">
    <text evidence="4">The sequence shown here is derived from an EMBL/GenBank/DDBJ whole genome shotgun (WGS) entry which is preliminary data.</text>
</comment>
<comment type="function">
    <text evidence="2 3">Might take part in the signal recognition particle (SRP) pathway. This is inferred from the conservation of its genetic proximity to ftsY/ffh. May be a regulatory protein.</text>
</comment>
<dbReference type="GO" id="GO:0003677">
    <property type="term" value="F:DNA binding"/>
    <property type="evidence" value="ECO:0007669"/>
    <property type="project" value="UniProtKB-KW"/>
</dbReference>
<dbReference type="PANTHER" id="PTHR40083">
    <property type="entry name" value="UPF0122 PROTEIN CBO2450/CLC_2298"/>
    <property type="match status" value="1"/>
</dbReference>
<dbReference type="Pfam" id="PF04297">
    <property type="entry name" value="UPF0122"/>
    <property type="match status" value="1"/>
</dbReference>
<reference evidence="4 5" key="1">
    <citation type="journal article" date="2017" name="Front. Microbiol.">
        <title>Genomic Characterization of Dairy Associated Leuconostoc Species and Diversity of Leuconostocs in Undefined Mixed Mesophilic Starter Cultures.</title>
        <authorList>
            <person name="Frantzen C.A."/>
            <person name="Kot W."/>
            <person name="Pedersen T.B."/>
            <person name="Ardo Y.M."/>
            <person name="Broadbent J.R."/>
            <person name="Neve H."/>
            <person name="Hansen L.H."/>
            <person name="Dal Bello F."/>
            <person name="Ostlie H.M."/>
            <person name="Kleppen H.P."/>
            <person name="Vogensen F.K."/>
            <person name="Holo H."/>
        </authorList>
    </citation>
    <scope>NUCLEOTIDE SEQUENCE [LARGE SCALE GENOMIC DNA]</scope>
    <source>
        <strain evidence="4 5">LMGCF08</strain>
    </source>
</reference>
<dbReference type="STRING" id="33968.BMS77_04190"/>
<dbReference type="Proteomes" id="UP000192288">
    <property type="component" value="Unassembled WGS sequence"/>
</dbReference>
<name>A0A1X0VEZ0_LEUPS</name>
<dbReference type="InterPro" id="IPR007394">
    <property type="entry name" value="UPF0122"/>
</dbReference>
<evidence type="ECO:0000313" key="5">
    <source>
        <dbReference type="Proteomes" id="UP000192288"/>
    </source>
</evidence>
<dbReference type="GeneID" id="97230931"/>
<dbReference type="EMBL" id="MPLS01000006">
    <property type="protein sequence ID" value="ORI98278.1"/>
    <property type="molecule type" value="Genomic_DNA"/>
</dbReference>
<dbReference type="SUPFAM" id="SSF88659">
    <property type="entry name" value="Sigma3 and sigma4 domains of RNA polymerase sigma factors"/>
    <property type="match status" value="1"/>
</dbReference>
<organism evidence="4 5">
    <name type="scientific">Leuconostoc pseudomesenteroides</name>
    <dbReference type="NCBI Taxonomy" id="33968"/>
    <lineage>
        <taxon>Bacteria</taxon>
        <taxon>Bacillati</taxon>
        <taxon>Bacillota</taxon>
        <taxon>Bacilli</taxon>
        <taxon>Lactobacillales</taxon>
        <taxon>Lactobacillaceae</taxon>
        <taxon>Leuconostoc</taxon>
    </lineage>
</organism>
<dbReference type="Gene3D" id="1.10.10.10">
    <property type="entry name" value="Winged helix-like DNA-binding domain superfamily/Winged helix DNA-binding domain"/>
    <property type="match status" value="1"/>
</dbReference>
<dbReference type="PANTHER" id="PTHR40083:SF1">
    <property type="entry name" value="UPF0122 PROTEIN YLXM"/>
    <property type="match status" value="1"/>
</dbReference>
<dbReference type="HAMAP" id="MF_00245">
    <property type="entry name" value="UPF0122"/>
    <property type="match status" value="1"/>
</dbReference>
<dbReference type="AlphaFoldDB" id="A0A1X0VEZ0"/>